<dbReference type="Gene3D" id="3.90.1640.10">
    <property type="entry name" value="inorganic pyrophosphatase (n-terminal core)"/>
    <property type="match status" value="1"/>
</dbReference>
<organism evidence="3 4">
    <name type="scientific">Candidatus Faecivivens stercoripullorum</name>
    <dbReference type="NCBI Taxonomy" id="2840805"/>
    <lineage>
        <taxon>Bacteria</taxon>
        <taxon>Bacillati</taxon>
        <taxon>Bacillota</taxon>
        <taxon>Clostridia</taxon>
        <taxon>Eubacteriales</taxon>
        <taxon>Oscillospiraceae</taxon>
        <taxon>Oscillospiraceae incertae sedis</taxon>
        <taxon>Candidatus Faecivivens</taxon>
    </lineage>
</organism>
<gene>
    <name evidence="3" type="ORF">IAC43_03260</name>
</gene>
<evidence type="ECO:0000313" key="4">
    <source>
        <dbReference type="Proteomes" id="UP000824160"/>
    </source>
</evidence>
<dbReference type="Pfam" id="PF01368">
    <property type="entry name" value="DHH"/>
    <property type="match status" value="1"/>
</dbReference>
<reference evidence="3" key="1">
    <citation type="submission" date="2020-10" db="EMBL/GenBank/DDBJ databases">
        <authorList>
            <person name="Gilroy R."/>
        </authorList>
    </citation>
    <scope>NUCLEOTIDE SEQUENCE</scope>
    <source>
        <strain evidence="3">ChiBcec7-5410</strain>
    </source>
</reference>
<feature type="domain" description="DHHA1" evidence="2">
    <location>
        <begin position="215"/>
        <end position="298"/>
    </location>
</feature>
<dbReference type="Proteomes" id="UP000824160">
    <property type="component" value="Unassembled WGS sequence"/>
</dbReference>
<evidence type="ECO:0000259" key="2">
    <source>
        <dbReference type="Pfam" id="PF02272"/>
    </source>
</evidence>
<comment type="caution">
    <text evidence="3">The sequence shown here is derived from an EMBL/GenBank/DDBJ whole genome shotgun (WGS) entry which is preliminary data.</text>
</comment>
<protein>
    <submittedName>
        <fullName evidence="3">DHH family phosphoesterase</fullName>
    </submittedName>
</protein>
<dbReference type="Pfam" id="PF02272">
    <property type="entry name" value="DHHA1"/>
    <property type="match status" value="1"/>
</dbReference>
<sequence length="324" mass="35987">MLTRHQAAEMLASFDRVLILCHRNPDGDTLGSGFALCRAFLNQGKKARVFCNDPIPEKFSYMIPEQQEDFVPLHVVSVDVADPALLGPNTEQMIAPYSPIELSVDHHPTHKQFAQELFLEADSASCCEIVRELLREMGWEIDAGIANCLYTGLSTDTGCFKFSNTTPRTHRIAAEMIEMGADHTRINKVMFDTVTFNELELEQLALEKMWMSDDQKIAVLTITTDMLRQTGVSEAQLDRITALTRKISGVEVGITIKQRGEADYKVSVRTAETISASKICEHFGGGGHARAAGCQFDLSDPVVIREKLVEAVYKTAEEERCAGQ</sequence>
<dbReference type="Gene3D" id="3.10.310.30">
    <property type="match status" value="1"/>
</dbReference>
<dbReference type="GO" id="GO:0003676">
    <property type="term" value="F:nucleic acid binding"/>
    <property type="evidence" value="ECO:0007669"/>
    <property type="project" value="InterPro"/>
</dbReference>
<reference evidence="3" key="2">
    <citation type="journal article" date="2021" name="PeerJ">
        <title>Extensive microbial diversity within the chicken gut microbiome revealed by metagenomics and culture.</title>
        <authorList>
            <person name="Gilroy R."/>
            <person name="Ravi A."/>
            <person name="Getino M."/>
            <person name="Pursley I."/>
            <person name="Horton D.L."/>
            <person name="Alikhan N.F."/>
            <person name="Baker D."/>
            <person name="Gharbi K."/>
            <person name="Hall N."/>
            <person name="Watson M."/>
            <person name="Adriaenssens E.M."/>
            <person name="Foster-Nyarko E."/>
            <person name="Jarju S."/>
            <person name="Secka A."/>
            <person name="Antonio M."/>
            <person name="Oren A."/>
            <person name="Chaudhuri R.R."/>
            <person name="La Ragione R."/>
            <person name="Hildebrand F."/>
            <person name="Pallen M.J."/>
        </authorList>
    </citation>
    <scope>NUCLEOTIDE SEQUENCE</scope>
    <source>
        <strain evidence="3">ChiBcec7-5410</strain>
    </source>
</reference>
<dbReference type="PANTHER" id="PTHR47618">
    <property type="entry name" value="BIFUNCTIONAL OLIGORIBONUCLEASE AND PAP PHOSPHATASE NRNA"/>
    <property type="match status" value="1"/>
</dbReference>
<dbReference type="InterPro" id="IPR001667">
    <property type="entry name" value="DDH_dom"/>
</dbReference>
<dbReference type="EMBL" id="DVLW01000089">
    <property type="protein sequence ID" value="HIT94179.1"/>
    <property type="molecule type" value="Genomic_DNA"/>
</dbReference>
<dbReference type="InterPro" id="IPR003156">
    <property type="entry name" value="DHHA1_dom"/>
</dbReference>
<dbReference type="SUPFAM" id="SSF64182">
    <property type="entry name" value="DHH phosphoesterases"/>
    <property type="match status" value="1"/>
</dbReference>
<dbReference type="AlphaFoldDB" id="A0A9D1KRE7"/>
<dbReference type="InterPro" id="IPR038763">
    <property type="entry name" value="DHH_sf"/>
</dbReference>
<dbReference type="PANTHER" id="PTHR47618:SF1">
    <property type="entry name" value="BIFUNCTIONAL OLIGORIBONUCLEASE AND PAP PHOSPHATASE NRNA"/>
    <property type="match status" value="1"/>
</dbReference>
<evidence type="ECO:0000259" key="1">
    <source>
        <dbReference type="Pfam" id="PF01368"/>
    </source>
</evidence>
<feature type="domain" description="DDH" evidence="1">
    <location>
        <begin position="16"/>
        <end position="152"/>
    </location>
</feature>
<dbReference type="InterPro" id="IPR051319">
    <property type="entry name" value="Oligoribo/pAp-PDE_c-di-AMP_PDE"/>
</dbReference>
<accession>A0A9D1KRE7</accession>
<evidence type="ECO:0000313" key="3">
    <source>
        <dbReference type="EMBL" id="HIT94179.1"/>
    </source>
</evidence>
<name>A0A9D1KRE7_9FIRM</name>
<proteinExistence type="predicted"/>